<evidence type="ECO:0000313" key="4">
    <source>
        <dbReference type="Proteomes" id="UP000054870"/>
    </source>
</evidence>
<feature type="compositionally biased region" description="Polar residues" evidence="1">
    <location>
        <begin position="195"/>
        <end position="211"/>
    </location>
</feature>
<feature type="transmembrane region" description="Helical" evidence="2">
    <location>
        <begin position="50"/>
        <end position="73"/>
    </location>
</feature>
<evidence type="ECO:0008006" key="5">
    <source>
        <dbReference type="Google" id="ProtNLM"/>
    </source>
</evidence>
<dbReference type="EMBL" id="FCOF02000055">
    <property type="protein sequence ID" value="SAK91037.1"/>
    <property type="molecule type" value="Genomic_DNA"/>
</dbReference>
<gene>
    <name evidence="3" type="ORF">AWB75_06398</name>
</gene>
<feature type="compositionally biased region" description="Basic and acidic residues" evidence="1">
    <location>
        <begin position="1"/>
        <end position="13"/>
    </location>
</feature>
<evidence type="ECO:0000256" key="1">
    <source>
        <dbReference type="SAM" id="MobiDB-lite"/>
    </source>
</evidence>
<feature type="region of interest" description="Disordered" evidence="1">
    <location>
        <begin position="120"/>
        <end position="159"/>
    </location>
</feature>
<dbReference type="OrthoDB" id="9006324at2"/>
<dbReference type="Proteomes" id="UP000054870">
    <property type="component" value="Unassembled WGS sequence"/>
</dbReference>
<reference evidence="3" key="1">
    <citation type="submission" date="2016-01" db="EMBL/GenBank/DDBJ databases">
        <authorList>
            <person name="Peeters C."/>
        </authorList>
    </citation>
    <scope>NUCLEOTIDE SEQUENCE [LARGE SCALE GENOMIC DNA]</scope>
    <source>
        <strain evidence="3">LMG 29318</strain>
    </source>
</reference>
<sequence length="254" mass="27018">MPHQAKLPEESVADRASPANDPTVLNMPEPAIDYDDDAGPSRSPLRFGRLALWMASATALGIGVLGTVAYSMWFNHDQRVYAEAMASARKTLGIDQPVIAARTESSGMVEAPLTTTAPGYTRPYVATGGPAPVETAMLADNPPTADAADEPTLADASDVSSAAALATASAQAHLQQADDPSYAPPVRSAAVQRRGNASTQQSASNRANPSAQPRRHEARAKPEGGLFARMGAFFHRVSYRHNVPNRQREEYSRP</sequence>
<organism evidence="3 4">
    <name type="scientific">Caballeronia catudaia</name>
    <dbReference type="NCBI Taxonomy" id="1777136"/>
    <lineage>
        <taxon>Bacteria</taxon>
        <taxon>Pseudomonadati</taxon>
        <taxon>Pseudomonadota</taxon>
        <taxon>Betaproteobacteria</taxon>
        <taxon>Burkholderiales</taxon>
        <taxon>Burkholderiaceae</taxon>
        <taxon>Caballeronia</taxon>
    </lineage>
</organism>
<feature type="region of interest" description="Disordered" evidence="1">
    <location>
        <begin position="1"/>
        <end position="39"/>
    </location>
</feature>
<dbReference type="RefSeq" id="WP_061128053.1">
    <property type="nucleotide sequence ID" value="NZ_FCOF02000055.1"/>
</dbReference>
<evidence type="ECO:0000313" key="3">
    <source>
        <dbReference type="EMBL" id="SAK91037.1"/>
    </source>
</evidence>
<protein>
    <recommendedName>
        <fullName evidence="5">Transmembrane protein</fullName>
    </recommendedName>
</protein>
<dbReference type="AlphaFoldDB" id="A0A158DB55"/>
<keyword evidence="2" id="KW-0472">Membrane</keyword>
<feature type="region of interest" description="Disordered" evidence="1">
    <location>
        <begin position="171"/>
        <end position="224"/>
    </location>
</feature>
<keyword evidence="2" id="KW-0812">Transmembrane</keyword>
<comment type="caution">
    <text evidence="3">The sequence shown here is derived from an EMBL/GenBank/DDBJ whole genome shotgun (WGS) entry which is preliminary data.</text>
</comment>
<proteinExistence type="predicted"/>
<keyword evidence="4" id="KW-1185">Reference proteome</keyword>
<name>A0A158DB55_9BURK</name>
<evidence type="ECO:0000256" key="2">
    <source>
        <dbReference type="SAM" id="Phobius"/>
    </source>
</evidence>
<keyword evidence="2" id="KW-1133">Transmembrane helix</keyword>
<accession>A0A158DB55</accession>